<organism evidence="1 2">
    <name type="scientific">Exiguobacterium oxidotolerans</name>
    <dbReference type="NCBI Taxonomy" id="223958"/>
    <lineage>
        <taxon>Bacteria</taxon>
        <taxon>Bacillati</taxon>
        <taxon>Bacillota</taxon>
        <taxon>Bacilli</taxon>
        <taxon>Bacillales</taxon>
        <taxon>Bacillales Family XII. Incertae Sedis</taxon>
        <taxon>Exiguobacterium</taxon>
    </lineage>
</organism>
<protein>
    <recommendedName>
        <fullName evidence="3">DUF2252 domain-containing protein</fullName>
    </recommendedName>
</protein>
<name>A0A653IGD7_9BACL</name>
<gene>
    <name evidence="1" type="ORF">EXIGUO9Y_380104</name>
</gene>
<evidence type="ECO:0008006" key="3">
    <source>
        <dbReference type="Google" id="ProtNLM"/>
    </source>
</evidence>
<dbReference type="Proteomes" id="UP000439752">
    <property type="component" value="Unassembled WGS sequence"/>
</dbReference>
<evidence type="ECO:0000313" key="2">
    <source>
        <dbReference type="Proteomes" id="UP000439752"/>
    </source>
</evidence>
<dbReference type="Pfam" id="PF10009">
    <property type="entry name" value="DUF2252"/>
    <property type="match status" value="1"/>
</dbReference>
<sequence>MFTTVYDDIRQMTIAKVLDFYDDEIRRLDEASRRQKYEKMSQSPFLFFRGSSHLFYYDLTRIPLGFDTPVETPTWIQGDLHFENFGVHGNAKGEIIYDVNDFDEGYLGSYLYDVIRMAVSVRLFADEVAYDPEPAIKAYIENYLHDLHEYANGKNPSDICFTVKNTKGPIRKLIKKAEKKKADLLGERTAVIDGHRKFLDLPDMKRVEKETYAAIEAIWPNYIASVDENDRRDDAFYAIKDIVHKLDSGTASIGLERYYILINGEGKEEPDVILEMKQAQTAVPSLFVSVYREDVEAVHQGLRVVASQKAMQADEDPHLGYVTMHQKEYYIRERSPYKKKLKAKHIKSQDDLENVLALQGRITAKIHARADMDAGIKATVLTHHADVAIIEAIGQSEQVFLQQIQRWSNAYAERTKLDFHVFLNWMTNR</sequence>
<dbReference type="PANTHER" id="PTHR39441:SF1">
    <property type="entry name" value="DUF2252 DOMAIN-CONTAINING PROTEIN"/>
    <property type="match status" value="1"/>
</dbReference>
<proteinExistence type="predicted"/>
<evidence type="ECO:0000313" key="1">
    <source>
        <dbReference type="EMBL" id="VWX38343.1"/>
    </source>
</evidence>
<dbReference type="AlphaFoldDB" id="A0A653IGD7"/>
<accession>A0A653IGD7</accession>
<reference evidence="1 2" key="1">
    <citation type="submission" date="2019-10" db="EMBL/GenBank/DDBJ databases">
        <authorList>
            <person name="Karimi E."/>
        </authorList>
    </citation>
    <scope>NUCLEOTIDE SEQUENCE [LARGE SCALE GENOMIC DNA]</scope>
    <source>
        <strain evidence="1">Exiguobacterium sp. 9Y</strain>
    </source>
</reference>
<dbReference type="EMBL" id="CABWKQ010000032">
    <property type="protein sequence ID" value="VWX38343.1"/>
    <property type="molecule type" value="Genomic_DNA"/>
</dbReference>
<keyword evidence="2" id="KW-1185">Reference proteome</keyword>
<dbReference type="InterPro" id="IPR018721">
    <property type="entry name" value="DUF2252"/>
</dbReference>
<dbReference type="PANTHER" id="PTHR39441">
    <property type="entry name" value="DUF2252 DOMAIN-CONTAINING PROTEIN"/>
    <property type="match status" value="1"/>
</dbReference>
<dbReference type="RefSeq" id="WP_159174004.1">
    <property type="nucleotide sequence ID" value="NZ_LR732312.1"/>
</dbReference>